<dbReference type="InterPro" id="IPR036421">
    <property type="entry name" value="Fe_dep_repressor_sf"/>
</dbReference>
<dbReference type="Proteomes" id="UP000521313">
    <property type="component" value="Unassembled WGS sequence"/>
</dbReference>
<dbReference type="Pfam" id="PF01325">
    <property type="entry name" value="Fe_dep_repress"/>
    <property type="match status" value="1"/>
</dbReference>
<dbReference type="InterPro" id="IPR036390">
    <property type="entry name" value="WH_DNA-bd_sf"/>
</dbReference>
<dbReference type="InterPro" id="IPR001367">
    <property type="entry name" value="Fe_dep_repressor"/>
</dbReference>
<dbReference type="GO" id="GO:0003700">
    <property type="term" value="F:DNA-binding transcription factor activity"/>
    <property type="evidence" value="ECO:0007669"/>
    <property type="project" value="InterPro"/>
</dbReference>
<feature type="domain" description="HTH dtxR-type" evidence="5">
    <location>
        <begin position="1"/>
        <end position="65"/>
    </location>
</feature>
<keyword evidence="2" id="KW-0805">Transcription regulation</keyword>
<evidence type="ECO:0000256" key="3">
    <source>
        <dbReference type="ARBA" id="ARBA00023125"/>
    </source>
</evidence>
<evidence type="ECO:0000259" key="6">
    <source>
        <dbReference type="PROSITE" id="PS51063"/>
    </source>
</evidence>
<dbReference type="InterPro" id="IPR036388">
    <property type="entry name" value="WH-like_DNA-bd_sf"/>
</dbReference>
<keyword evidence="4" id="KW-0804">Transcription</keyword>
<evidence type="ECO:0000256" key="1">
    <source>
        <dbReference type="ARBA" id="ARBA00007871"/>
    </source>
</evidence>
<dbReference type="PANTHER" id="PTHR33238">
    <property type="entry name" value="IRON (METAL) DEPENDENT REPRESSOR, DTXR FAMILY"/>
    <property type="match status" value="1"/>
</dbReference>
<dbReference type="AlphaFoldDB" id="A0A7W8CZ11"/>
<dbReference type="SUPFAM" id="SSF47979">
    <property type="entry name" value="Iron-dependent repressor protein, dimerization domain"/>
    <property type="match status" value="1"/>
</dbReference>
<dbReference type="PROSITE" id="PS51063">
    <property type="entry name" value="HTH_CRP_2"/>
    <property type="match status" value="1"/>
</dbReference>
<evidence type="ECO:0000259" key="5">
    <source>
        <dbReference type="PROSITE" id="PS50944"/>
    </source>
</evidence>
<organism evidence="7 8">
    <name type="scientific">Faecalicoccus acidiformans</name>
    <dbReference type="NCBI Taxonomy" id="915173"/>
    <lineage>
        <taxon>Bacteria</taxon>
        <taxon>Bacillati</taxon>
        <taxon>Bacillota</taxon>
        <taxon>Erysipelotrichia</taxon>
        <taxon>Erysipelotrichales</taxon>
        <taxon>Erysipelotrichaceae</taxon>
        <taxon>Faecalicoccus</taxon>
    </lineage>
</organism>
<dbReference type="InterPro" id="IPR012318">
    <property type="entry name" value="HTH_CRP"/>
</dbReference>
<dbReference type="Gene3D" id="1.10.10.10">
    <property type="entry name" value="Winged helix-like DNA-binding domain superfamily/Winged helix DNA-binding domain"/>
    <property type="match status" value="1"/>
</dbReference>
<dbReference type="PANTHER" id="PTHR33238:SF7">
    <property type="entry name" value="IRON-DEPENDENT TRANSCRIPTIONAL REGULATOR"/>
    <property type="match status" value="1"/>
</dbReference>
<accession>A0A7W8CZ11</accession>
<name>A0A7W8CZ11_9FIRM</name>
<keyword evidence="3" id="KW-0238">DNA-binding</keyword>
<dbReference type="EMBL" id="JACHHD010000001">
    <property type="protein sequence ID" value="MBB5183991.1"/>
    <property type="molecule type" value="Genomic_DNA"/>
</dbReference>
<protein>
    <submittedName>
        <fullName evidence="7">Mn-dependent DtxR family transcriptional regulator</fullName>
    </submittedName>
</protein>
<proteinExistence type="inferred from homology"/>
<dbReference type="RefSeq" id="WP_183373664.1">
    <property type="nucleotide sequence ID" value="NZ_JACHHD010000001.1"/>
</dbReference>
<evidence type="ECO:0000313" key="8">
    <source>
        <dbReference type="Proteomes" id="UP000521313"/>
    </source>
</evidence>
<comment type="caution">
    <text evidence="7">The sequence shown here is derived from an EMBL/GenBank/DDBJ whole genome shotgun (WGS) entry which is preliminary data.</text>
</comment>
<dbReference type="Pfam" id="PF02742">
    <property type="entry name" value="Fe_dep_repr_C"/>
    <property type="match status" value="1"/>
</dbReference>
<evidence type="ECO:0000256" key="4">
    <source>
        <dbReference type="ARBA" id="ARBA00023163"/>
    </source>
</evidence>
<dbReference type="Gene3D" id="1.10.60.10">
    <property type="entry name" value="Iron dependent repressor, metal binding and dimerisation domain"/>
    <property type="match status" value="1"/>
</dbReference>
<dbReference type="InterPro" id="IPR022689">
    <property type="entry name" value="Iron_dep_repressor"/>
</dbReference>
<dbReference type="SUPFAM" id="SSF46785">
    <property type="entry name" value="Winged helix' DNA-binding domain"/>
    <property type="match status" value="1"/>
</dbReference>
<dbReference type="SMART" id="SM00529">
    <property type="entry name" value="HTH_DTXR"/>
    <property type="match status" value="1"/>
</dbReference>
<dbReference type="InterPro" id="IPR022687">
    <property type="entry name" value="HTH_DTXR"/>
</dbReference>
<reference evidence="7 8" key="1">
    <citation type="submission" date="2020-08" db="EMBL/GenBank/DDBJ databases">
        <title>Genomic Encyclopedia of Type Strains, Phase IV (KMG-IV): sequencing the most valuable type-strain genomes for metagenomic binning, comparative biology and taxonomic classification.</title>
        <authorList>
            <person name="Goeker M."/>
        </authorList>
    </citation>
    <scope>NUCLEOTIDE SEQUENCE [LARGE SCALE GENOMIC DNA]</scope>
    <source>
        <strain evidence="7 8">DSM 26963</strain>
    </source>
</reference>
<sequence>MKDLGQSREDYLEAILVLSQQISSVHNIDIASYLGFTKSSVSTALKHLKKEGLIDISESRAITLTQTGKDIAASTYKRHLFFTEMLTKIGVNPQVASEDACRLEHVISEETFRAIQEYYKKHS</sequence>
<dbReference type="GO" id="GO:0003677">
    <property type="term" value="F:DNA binding"/>
    <property type="evidence" value="ECO:0007669"/>
    <property type="project" value="UniProtKB-KW"/>
</dbReference>
<dbReference type="GO" id="GO:0046914">
    <property type="term" value="F:transition metal ion binding"/>
    <property type="evidence" value="ECO:0007669"/>
    <property type="project" value="InterPro"/>
</dbReference>
<evidence type="ECO:0000313" key="7">
    <source>
        <dbReference type="EMBL" id="MBB5183991.1"/>
    </source>
</evidence>
<dbReference type="PROSITE" id="PS50944">
    <property type="entry name" value="HTH_DTXR"/>
    <property type="match status" value="1"/>
</dbReference>
<dbReference type="GO" id="GO:0046983">
    <property type="term" value="F:protein dimerization activity"/>
    <property type="evidence" value="ECO:0007669"/>
    <property type="project" value="InterPro"/>
</dbReference>
<gene>
    <name evidence="7" type="ORF">HNQ43_000024</name>
</gene>
<evidence type="ECO:0000256" key="2">
    <source>
        <dbReference type="ARBA" id="ARBA00023015"/>
    </source>
</evidence>
<feature type="domain" description="HTH crp-type" evidence="6">
    <location>
        <begin position="1"/>
        <end position="68"/>
    </location>
</feature>
<dbReference type="InterPro" id="IPR050536">
    <property type="entry name" value="DtxR_MntR_Metal-Reg"/>
</dbReference>
<comment type="similarity">
    <text evidence="1">Belongs to the DtxR/MntR family.</text>
</comment>